<keyword evidence="3 8" id="KW-1134">Transmembrane beta strand</keyword>
<evidence type="ECO:0000256" key="5">
    <source>
        <dbReference type="ARBA" id="ARBA00022729"/>
    </source>
</evidence>
<comment type="similarity">
    <text evidence="8">Belongs to the TonB-dependent receptor family.</text>
</comment>
<reference evidence="11 12" key="1">
    <citation type="submission" date="2019-02" db="EMBL/GenBank/DDBJ databases">
        <title>Pedobacter sp. RP-1-13 sp. nov., isolated from Arctic soil.</title>
        <authorList>
            <person name="Dahal R.H."/>
        </authorList>
    </citation>
    <scope>NUCLEOTIDE SEQUENCE [LARGE SCALE GENOMIC DNA]</scope>
    <source>
        <strain evidence="11 12">RP-1-13</strain>
    </source>
</reference>
<organism evidence="11 12">
    <name type="scientific">Pedobacter frigiditerrae</name>
    <dbReference type="NCBI Taxonomy" id="2530452"/>
    <lineage>
        <taxon>Bacteria</taxon>
        <taxon>Pseudomonadati</taxon>
        <taxon>Bacteroidota</taxon>
        <taxon>Sphingobacteriia</taxon>
        <taxon>Sphingobacteriales</taxon>
        <taxon>Sphingobacteriaceae</taxon>
        <taxon>Pedobacter</taxon>
    </lineage>
</organism>
<dbReference type="PANTHER" id="PTHR30069:SF29">
    <property type="entry name" value="HEMOGLOBIN AND HEMOGLOBIN-HAPTOGLOBIN-BINDING PROTEIN 1-RELATED"/>
    <property type="match status" value="1"/>
</dbReference>
<dbReference type="InterPro" id="IPR039426">
    <property type="entry name" value="TonB-dep_rcpt-like"/>
</dbReference>
<accession>A0A4R0MML0</accession>
<dbReference type="InterPro" id="IPR036942">
    <property type="entry name" value="Beta-barrel_TonB_sf"/>
</dbReference>
<dbReference type="GO" id="GO:0015344">
    <property type="term" value="F:siderophore uptake transmembrane transporter activity"/>
    <property type="evidence" value="ECO:0007669"/>
    <property type="project" value="TreeGrafter"/>
</dbReference>
<dbReference type="Pfam" id="PF13715">
    <property type="entry name" value="CarbopepD_reg_2"/>
    <property type="match status" value="1"/>
</dbReference>
<evidence type="ECO:0000256" key="6">
    <source>
        <dbReference type="ARBA" id="ARBA00023136"/>
    </source>
</evidence>
<dbReference type="Gene3D" id="2.60.40.1120">
    <property type="entry name" value="Carboxypeptidase-like, regulatory domain"/>
    <property type="match status" value="1"/>
</dbReference>
<evidence type="ECO:0000256" key="3">
    <source>
        <dbReference type="ARBA" id="ARBA00022452"/>
    </source>
</evidence>
<comment type="subcellular location">
    <subcellularLocation>
        <location evidence="1 8">Cell outer membrane</location>
        <topology evidence="1 8">Multi-pass membrane protein</topology>
    </subcellularLocation>
</comment>
<keyword evidence="2 8" id="KW-0813">Transport</keyword>
<name>A0A4R0MML0_9SPHI</name>
<evidence type="ECO:0000259" key="10">
    <source>
        <dbReference type="Pfam" id="PF07715"/>
    </source>
</evidence>
<keyword evidence="12" id="KW-1185">Reference proteome</keyword>
<dbReference type="Proteomes" id="UP000292884">
    <property type="component" value="Unassembled WGS sequence"/>
</dbReference>
<proteinExistence type="inferred from homology"/>
<dbReference type="OrthoDB" id="9768177at2"/>
<dbReference type="InterPro" id="IPR023997">
    <property type="entry name" value="TonB-dep_OMP_SusC/RagA_CS"/>
</dbReference>
<evidence type="ECO:0000256" key="7">
    <source>
        <dbReference type="ARBA" id="ARBA00023237"/>
    </source>
</evidence>
<dbReference type="GO" id="GO:0009279">
    <property type="term" value="C:cell outer membrane"/>
    <property type="evidence" value="ECO:0007669"/>
    <property type="project" value="UniProtKB-SubCell"/>
</dbReference>
<feature type="domain" description="TonB-dependent receptor plug" evidence="10">
    <location>
        <begin position="145"/>
        <end position="252"/>
    </location>
</feature>
<dbReference type="InterPro" id="IPR008969">
    <property type="entry name" value="CarboxyPept-like_regulatory"/>
</dbReference>
<dbReference type="PROSITE" id="PS52016">
    <property type="entry name" value="TONB_DEPENDENT_REC_3"/>
    <property type="match status" value="1"/>
</dbReference>
<dbReference type="NCBIfam" id="TIGR04056">
    <property type="entry name" value="OMP_RagA_SusC"/>
    <property type="match status" value="1"/>
</dbReference>
<evidence type="ECO:0000256" key="9">
    <source>
        <dbReference type="SAM" id="SignalP"/>
    </source>
</evidence>
<dbReference type="EMBL" id="SJSK01000006">
    <property type="protein sequence ID" value="TCC87968.1"/>
    <property type="molecule type" value="Genomic_DNA"/>
</dbReference>
<feature type="chain" id="PRO_5020737486" evidence="9">
    <location>
        <begin position="39"/>
        <end position="1060"/>
    </location>
</feature>
<evidence type="ECO:0000256" key="2">
    <source>
        <dbReference type="ARBA" id="ARBA00022448"/>
    </source>
</evidence>
<dbReference type="PANTHER" id="PTHR30069">
    <property type="entry name" value="TONB-DEPENDENT OUTER MEMBRANE RECEPTOR"/>
    <property type="match status" value="1"/>
</dbReference>
<evidence type="ECO:0000256" key="1">
    <source>
        <dbReference type="ARBA" id="ARBA00004571"/>
    </source>
</evidence>
<keyword evidence="4 8" id="KW-0812">Transmembrane</keyword>
<dbReference type="SUPFAM" id="SSF56935">
    <property type="entry name" value="Porins"/>
    <property type="match status" value="1"/>
</dbReference>
<gene>
    <name evidence="11" type="ORF">EZ428_19765</name>
</gene>
<dbReference type="SUPFAM" id="SSF49464">
    <property type="entry name" value="Carboxypeptidase regulatory domain-like"/>
    <property type="match status" value="1"/>
</dbReference>
<dbReference type="NCBIfam" id="TIGR04057">
    <property type="entry name" value="SusC_RagA_signa"/>
    <property type="match status" value="1"/>
</dbReference>
<keyword evidence="7 8" id="KW-0998">Cell outer membrane</keyword>
<dbReference type="InterPro" id="IPR012910">
    <property type="entry name" value="Plug_dom"/>
</dbReference>
<feature type="signal peptide" evidence="9">
    <location>
        <begin position="1"/>
        <end position="38"/>
    </location>
</feature>
<dbReference type="GO" id="GO:0044718">
    <property type="term" value="P:siderophore transmembrane transport"/>
    <property type="evidence" value="ECO:0007669"/>
    <property type="project" value="TreeGrafter"/>
</dbReference>
<dbReference type="Pfam" id="PF07715">
    <property type="entry name" value="Plug"/>
    <property type="match status" value="1"/>
</dbReference>
<dbReference type="Gene3D" id="2.40.170.20">
    <property type="entry name" value="TonB-dependent receptor, beta-barrel domain"/>
    <property type="match status" value="1"/>
</dbReference>
<evidence type="ECO:0000256" key="8">
    <source>
        <dbReference type="PROSITE-ProRule" id="PRU01360"/>
    </source>
</evidence>
<protein>
    <submittedName>
        <fullName evidence="11">TonB-dependent receptor</fullName>
    </submittedName>
</protein>
<comment type="caution">
    <text evidence="11">The sequence shown here is derived from an EMBL/GenBank/DDBJ whole genome shotgun (WGS) entry which is preliminary data.</text>
</comment>
<dbReference type="InterPro" id="IPR023996">
    <property type="entry name" value="TonB-dep_OMP_SusC/RagA"/>
</dbReference>
<keyword evidence="11" id="KW-0675">Receptor</keyword>
<dbReference type="RefSeq" id="WP_131554932.1">
    <property type="nucleotide sequence ID" value="NZ_SJSK01000006.1"/>
</dbReference>
<dbReference type="Gene3D" id="2.170.130.10">
    <property type="entry name" value="TonB-dependent receptor, plug domain"/>
    <property type="match status" value="1"/>
</dbReference>
<evidence type="ECO:0000256" key="4">
    <source>
        <dbReference type="ARBA" id="ARBA00022692"/>
    </source>
</evidence>
<evidence type="ECO:0000313" key="11">
    <source>
        <dbReference type="EMBL" id="TCC87968.1"/>
    </source>
</evidence>
<keyword evidence="6 8" id="KW-0472">Membrane</keyword>
<dbReference type="FunFam" id="2.170.130.10:FF:000003">
    <property type="entry name" value="SusC/RagA family TonB-linked outer membrane protein"/>
    <property type="match status" value="1"/>
</dbReference>
<sequence length="1060" mass="115686">MRKVLQNKSVLFCRVAKRTLLIVSLASVSLLLTETAKASVHSSTTNSLSTKDEITVSGTVYDEKGGILPGVSVSVKGTNVVTQTNSEGKYTIKVADENAVLVFSYLGFVSTEVPTRGKTNVNAQLTSDSKTLNELIVVGYGSQKKATLAGSVSQVKGADLVKSPQPNLSNSLAGRFSGVVINNRGGEPGYDGSGILIRGLSTNTNNSVLVVVDGIPGQLGGLERIDPNDVESISVLKDASAAIYGNRAANGVILITTKRGKIGKPTVSYSFNQGFSMPTRLPEMADAATYAQIMNEINFDSNPNGGLNQAYSAAQIQKFRDGSDPLLFPNTDWIKETLKDVALQNQHSLSVSGGTEDVKYFVSLGKLYQDAIYKNAATKYNQYNFRSNIDANISKRLKVGLGISGRQEDRVFPTVGAGGIFRSIYRAKPIVGAYYPNGLPTTGIENNNPAVQVTDAGGTNRNPTQVLNAILKGSYQIPGIEGLSVDGFFSLDKTYGFSKNFNKPYNLFNYDQASATYNTVVVGGSNNRATLYESHSNQSLITSNIKLNYDKRFGKHNVNAFVGYEQSANHYEFFDAQRLNYISTTLPELSQGGTAATDFRNSGYSTNYKRRSYLAKVTYNFDEKYIFEGQFRADGSSLFPSAKRYGYFPSALAAWRISQEKWFANNVKFINDLKIRASYGSLGSDLINGFQYFDNYVLVSNGFVASVPGSGTNIIQSNLNLVKLANPVVTWEAAKKLDFGLNAVFLKNFTLEAIYFQQKRTDILMTRNASIPATSGIVNPYGSDALVPAENIGKINSKGFEGTLGYNHTGNSFNWGASGNITFAKSKVVYVDEAVGTLDYQRVTGRPLGTYQLYNAIGIFRTAAELNSYPHVTGAKVGDLKYEDFNGDGKIDFKDQTRTKYGNIPQITYGFSLNASYHQFDVSVLFAGQARVSQYVLPESGSVGNYYSSWADNRFSPTNTAGTYPRVSERASNAISGGSYNNTFWLNNAAFLRLKNVELGYNFKSNLLQRAKISNLRLYASAYNLFTITKVKDYDPEGDSGSGQFYPQQKIINIGANVKF</sequence>
<dbReference type="AlphaFoldDB" id="A0A4R0MML0"/>
<evidence type="ECO:0000313" key="12">
    <source>
        <dbReference type="Proteomes" id="UP000292884"/>
    </source>
</evidence>
<keyword evidence="5 9" id="KW-0732">Signal</keyword>
<dbReference type="InterPro" id="IPR037066">
    <property type="entry name" value="Plug_dom_sf"/>
</dbReference>